<dbReference type="GeneTree" id="ENSGT01150000286994"/>
<dbReference type="InterPro" id="IPR030675">
    <property type="entry name" value="BPI/LBP"/>
</dbReference>
<reference evidence="12" key="1">
    <citation type="journal article" date="2014" name="PLoS ONE">
        <title>The genome and linkage map of the northern pike (Esox lucius): conserved synteny revealed between the salmonid sister group and the Neoteleostei.</title>
        <authorList>
            <person name="Rondeau E.B."/>
            <person name="Minkley D.R."/>
            <person name="Leong J.S."/>
            <person name="Messmer A.M."/>
            <person name="Jantzen J.R."/>
            <person name="von Schalburg K.R."/>
            <person name="Lemon C."/>
            <person name="Bird N.H."/>
            <person name="Koop B.F."/>
        </authorList>
    </citation>
    <scope>NUCLEOTIDE SEQUENCE</scope>
</reference>
<dbReference type="InterPro" id="IPR017943">
    <property type="entry name" value="Bactericidal_perm-incr_a/b_dom"/>
</dbReference>
<dbReference type="PIRSF" id="PIRSF002417">
    <property type="entry name" value="Lipid_binding_protein"/>
    <property type="match status" value="1"/>
</dbReference>
<evidence type="ECO:0000256" key="3">
    <source>
        <dbReference type="ARBA" id="ARBA00022525"/>
    </source>
</evidence>
<protein>
    <recommendedName>
        <fullName evidence="7">Bactericidal permeability-increasing protein</fullName>
        <shortName evidence="7">BPI</shortName>
    </recommendedName>
</protein>
<comment type="domain">
    <text evidence="7">The N- and C-terminal barrels adopt an identical fold despite having only 13% of conserved residues.</text>
</comment>
<reference evidence="11" key="4">
    <citation type="submission" date="2025-09" db="UniProtKB">
        <authorList>
            <consortium name="Ensembl"/>
        </authorList>
    </citation>
    <scope>IDENTIFICATION</scope>
</reference>
<dbReference type="SMART" id="SM00328">
    <property type="entry name" value="BPI1"/>
    <property type="match status" value="1"/>
</dbReference>
<organism evidence="11 12">
    <name type="scientific">Esox lucius</name>
    <name type="common">Northern pike</name>
    <dbReference type="NCBI Taxonomy" id="8010"/>
    <lineage>
        <taxon>Eukaryota</taxon>
        <taxon>Metazoa</taxon>
        <taxon>Chordata</taxon>
        <taxon>Craniata</taxon>
        <taxon>Vertebrata</taxon>
        <taxon>Euteleostomi</taxon>
        <taxon>Actinopterygii</taxon>
        <taxon>Neopterygii</taxon>
        <taxon>Teleostei</taxon>
        <taxon>Protacanthopterygii</taxon>
        <taxon>Esociformes</taxon>
        <taxon>Esocidae</taxon>
        <taxon>Esox</taxon>
    </lineage>
</organism>
<dbReference type="PANTHER" id="PTHR10504">
    <property type="entry name" value="BACTERICIDAL PERMEABILITY-INCREASING BPI PROTEIN-RELATED"/>
    <property type="match status" value="1"/>
</dbReference>
<dbReference type="Bgee" id="ENSELUG00000013862">
    <property type="expression patterns" value="Expressed in spleen and 15 other cell types or tissues"/>
</dbReference>
<dbReference type="FunFam" id="3.15.10.10:FF:000001">
    <property type="entry name" value="phospholipid transfer protein-like"/>
    <property type="match status" value="1"/>
</dbReference>
<evidence type="ECO:0000256" key="6">
    <source>
        <dbReference type="PIRSR" id="PIRSR002417-50"/>
    </source>
</evidence>
<feature type="domain" description="Lipid-binding serum glycoprotein N-terminal" evidence="9">
    <location>
        <begin position="26"/>
        <end position="246"/>
    </location>
</feature>
<dbReference type="Ensembl" id="ENSELUT00000022347.3">
    <property type="protein sequence ID" value="ENSELUP00000035037.3"/>
    <property type="gene ID" value="ENSELUG00000013862.3"/>
</dbReference>
<dbReference type="OrthoDB" id="9938407at2759"/>
<accession>A0A3P9A1Z3</accession>
<keyword evidence="7 8" id="KW-0732">Signal</keyword>
<evidence type="ECO:0000313" key="11">
    <source>
        <dbReference type="Ensembl" id="ENSELUP00000035037.3"/>
    </source>
</evidence>
<keyword evidence="7" id="KW-0929">Antimicrobial</keyword>
<dbReference type="CTD" id="100003132"/>
<dbReference type="GO" id="GO:0008289">
    <property type="term" value="F:lipid binding"/>
    <property type="evidence" value="ECO:0007669"/>
    <property type="project" value="InterPro"/>
</dbReference>
<dbReference type="GO" id="GO:0050829">
    <property type="term" value="P:defense response to Gram-negative bacterium"/>
    <property type="evidence" value="ECO:0007669"/>
    <property type="project" value="UniProtKB-UniRule"/>
</dbReference>
<dbReference type="Proteomes" id="UP000265140">
    <property type="component" value="Chromosome 12"/>
</dbReference>
<keyword evidence="7" id="KW-0391">Immunity</keyword>
<evidence type="ECO:0000256" key="5">
    <source>
        <dbReference type="ARBA" id="ARBA00023180"/>
    </source>
</evidence>
<name>A0A3P9A1Z3_ESOLU</name>
<comment type="subunit">
    <text evidence="7">Monomer. Homodimer; disulfide-linked.</text>
</comment>
<evidence type="ECO:0000256" key="7">
    <source>
        <dbReference type="RuleBase" id="RU369039"/>
    </source>
</evidence>
<dbReference type="GeneID" id="105026332"/>
<dbReference type="InParanoid" id="A0A3P9A1Z3"/>
<evidence type="ECO:0000256" key="1">
    <source>
        <dbReference type="ARBA" id="ARBA00004613"/>
    </source>
</evidence>
<dbReference type="InterPro" id="IPR017942">
    <property type="entry name" value="Lipid-bd_serum_glycop_N"/>
</dbReference>
<dbReference type="KEGG" id="els:105026332"/>
<dbReference type="RefSeq" id="XP_010896018.2">
    <property type="nucleotide sequence ID" value="XM_010897716.4"/>
</dbReference>
<proteinExistence type="inferred from homology"/>
<dbReference type="InterPro" id="IPR032942">
    <property type="entry name" value="BPI/LBP/Plunc"/>
</dbReference>
<comment type="function">
    <text evidence="7">The cytotoxic action of BPI is limited to many species of Gram-negative bacteria; this specificity may be explained by a strong affinity of the very basic N-terminal half for the negatively charged lipopolysaccharides that are unique to the Gram-negative bacterial outer envelope.</text>
</comment>
<dbReference type="FunCoup" id="A0A3P9A1Z3">
    <property type="interactions" value="208"/>
</dbReference>
<dbReference type="GO" id="GO:0005615">
    <property type="term" value="C:extracellular space"/>
    <property type="evidence" value="ECO:0007669"/>
    <property type="project" value="UniProtKB-UniRule"/>
</dbReference>
<keyword evidence="4 6" id="KW-1015">Disulfide bond</keyword>
<reference evidence="11" key="3">
    <citation type="submission" date="2025-08" db="UniProtKB">
        <authorList>
            <consortium name="Ensembl"/>
        </authorList>
    </citation>
    <scope>IDENTIFICATION</scope>
</reference>
<keyword evidence="5 7" id="KW-0325">Glycoprotein</keyword>
<keyword evidence="3 7" id="KW-0964">Secreted</keyword>
<dbReference type="Pfam" id="PF01273">
    <property type="entry name" value="LBP_BPI_CETP"/>
    <property type="match status" value="1"/>
</dbReference>
<feature type="chain" id="PRO_5044259895" description="Bactericidal permeability-increasing protein" evidence="8">
    <location>
        <begin position="18"/>
        <end position="476"/>
    </location>
</feature>
<evidence type="ECO:0000313" key="12">
    <source>
        <dbReference type="Proteomes" id="UP000265140"/>
    </source>
</evidence>
<evidence type="ECO:0000259" key="10">
    <source>
        <dbReference type="SMART" id="SM00329"/>
    </source>
</evidence>
<dbReference type="PANTHER" id="PTHR10504:SF132">
    <property type="entry name" value="BACTERICIDAL PERMEABILITY-INCREASING PROTEIN"/>
    <property type="match status" value="1"/>
</dbReference>
<dbReference type="GO" id="GO:0045087">
    <property type="term" value="P:innate immune response"/>
    <property type="evidence" value="ECO:0007669"/>
    <property type="project" value="UniProtKB-UniRule"/>
</dbReference>
<dbReference type="Pfam" id="PF02886">
    <property type="entry name" value="LBP_BPI_CETP_C"/>
    <property type="match status" value="1"/>
</dbReference>
<comment type="domain">
    <text evidence="7">The N-terminal region may be exposed to the interior of the granule, whereas the C-terminal portion may be embedded in the membrane. During phagocytosis and degranulation, proteases may be released and activated and cleave BPI at the junction of the N- and C-terminal portions of the molecule, providing controlled release of the N-terminal antibacterial fragment when bacteria are ingested.</text>
</comment>
<reference evidence="11" key="2">
    <citation type="submission" date="2020-02" db="EMBL/GenBank/DDBJ databases">
        <title>Esox lucius (northern pike) genome, fEsoLuc1, primary haplotype.</title>
        <authorList>
            <person name="Myers G."/>
            <person name="Karagic N."/>
            <person name="Meyer A."/>
            <person name="Pippel M."/>
            <person name="Reichard M."/>
            <person name="Winkler S."/>
            <person name="Tracey A."/>
            <person name="Sims Y."/>
            <person name="Howe K."/>
            <person name="Rhie A."/>
            <person name="Formenti G."/>
            <person name="Durbin R."/>
            <person name="Fedrigo O."/>
            <person name="Jarvis E.D."/>
        </authorList>
    </citation>
    <scope>NUCLEOTIDE SEQUENCE [LARGE SCALE GENOMIC DNA]</scope>
</reference>
<feature type="signal peptide" evidence="8">
    <location>
        <begin position="1"/>
        <end position="17"/>
    </location>
</feature>
<dbReference type="OMA" id="GKMWIAD"/>
<keyword evidence="7" id="KW-0044">Antibiotic</keyword>
<evidence type="ECO:0000256" key="4">
    <source>
        <dbReference type="ARBA" id="ARBA00023157"/>
    </source>
</evidence>
<dbReference type="SMART" id="SM00329">
    <property type="entry name" value="BPI2"/>
    <property type="match status" value="1"/>
</dbReference>
<dbReference type="InterPro" id="IPR001124">
    <property type="entry name" value="Lipid-bd_serum_glycop_C"/>
</dbReference>
<dbReference type="Gene3D" id="3.15.20.10">
    <property type="entry name" value="Bactericidal permeability-increasing protein, domain 2"/>
    <property type="match status" value="1"/>
</dbReference>
<dbReference type="SUPFAM" id="SSF55394">
    <property type="entry name" value="Bactericidal permeability-increasing protein, BPI"/>
    <property type="match status" value="2"/>
</dbReference>
<sequence length="476" mass="52130">MLLFLILLLPCTNHAFGLNPAIKAVLASKGLKYGTHIGTDWMHEKILSMKVPDVTGGVYIGFGTVKYVLDGISVSSCDVPEPSVNFSEGSGLKIVINGLSIAVRGNWHTTFGIITDGGSFDLAVFNLDLTLLVDIGSDDKGHMSILSKYCSARINSATINFHGGASWIFQPFVDCFKSRIKALIEEKICPLVDQHVADLEQYLTELQVSFQIDPIVVLDVPLTNAPLISSSSLGLDLKGEFYSIKSPKEPPFEAKAFDLPKDDGFMLSLGLSEFSFNSASYAYFDTGHLHITVTDEMIPPTSPLRLNTSYFGPFIPQLPKLFPNMLMLLEVYAREIPMFSFLPGEVTLDFPGAVKALAILPNRTLTPLFKLNADSLFSGKVYISEGKLKGLMELKNFTLTLASSEIGTFQTAALEKGVNMLMKISVLSVLNAKLKEGIALPTIRSLNFVNSVLKVQQGFLSIASDLEVPYPKREYF</sequence>
<comment type="similarity">
    <text evidence="2">Belongs to the BPI/LBP/Plunc superfamily. BPI/LBP family.</text>
</comment>
<evidence type="ECO:0000256" key="2">
    <source>
        <dbReference type="ARBA" id="ARBA00007292"/>
    </source>
</evidence>
<feature type="disulfide bond" evidence="6">
    <location>
        <begin position="150"/>
        <end position="189"/>
    </location>
</feature>
<keyword evidence="12" id="KW-1185">Reference proteome</keyword>
<dbReference type="Gene3D" id="3.15.10.10">
    <property type="entry name" value="Bactericidal permeability-increasing protein, domain 1"/>
    <property type="match status" value="1"/>
</dbReference>
<comment type="subcellular location">
    <subcellularLocation>
        <location evidence="1 7">Secreted</location>
    </subcellularLocation>
</comment>
<keyword evidence="7" id="KW-0399">Innate immunity</keyword>
<dbReference type="FunFam" id="3.15.20.10:FF:000001">
    <property type="entry name" value="Phospholipid transfer protein"/>
    <property type="match status" value="1"/>
</dbReference>
<evidence type="ECO:0000259" key="9">
    <source>
        <dbReference type="SMART" id="SM00328"/>
    </source>
</evidence>
<feature type="domain" description="Lipid-binding serum glycoprotein C-terminal" evidence="10">
    <location>
        <begin position="261"/>
        <end position="464"/>
    </location>
</feature>
<dbReference type="AlphaFoldDB" id="A0A3P9A1Z3"/>
<evidence type="ECO:0000256" key="8">
    <source>
        <dbReference type="SAM" id="SignalP"/>
    </source>
</evidence>